<keyword evidence="2" id="KW-1185">Reference proteome</keyword>
<dbReference type="Proteomes" id="UP000636479">
    <property type="component" value="Unassembled WGS sequence"/>
</dbReference>
<evidence type="ECO:0000313" key="2">
    <source>
        <dbReference type="Proteomes" id="UP000636479"/>
    </source>
</evidence>
<protein>
    <submittedName>
        <fullName evidence="1">Uncharacterized protein</fullName>
    </submittedName>
</protein>
<comment type="caution">
    <text evidence="1">The sequence shown here is derived from an EMBL/GenBank/DDBJ whole genome shotgun (WGS) entry which is preliminary data.</text>
</comment>
<reference evidence="1" key="1">
    <citation type="submission" date="2020-05" db="EMBL/GenBank/DDBJ databases">
        <title>Mycena genomes resolve the evolution of fungal bioluminescence.</title>
        <authorList>
            <person name="Tsai I.J."/>
        </authorList>
    </citation>
    <scope>NUCLEOTIDE SEQUENCE</scope>
    <source>
        <strain evidence="1">171206Taipei</strain>
    </source>
</reference>
<dbReference type="SUPFAM" id="SSF50370">
    <property type="entry name" value="Ricin B-like lectins"/>
    <property type="match status" value="1"/>
</dbReference>
<sequence length="232" mass="25799">MWQHCGFTLVIIANASQKRPPSPPTGQQLKALSKLHMRWLGFFTITSLLSLAAAAPTVTETAQNATKQPNFTYVVLYNNAAQGAAFRTGELYFKPGADAYLYPIQLLPGYDNLPGHSIVWQMYKHGSAPGEYTFVNKDRGDNLLYSPGSLNLVTSYGRGPTVFELQPAEDGTYLIKIPNQDAVAQALVDTPKDYTKDPVDIHFSPQNGSPYQRWTIGKMVGDSDWEWEPWNP</sequence>
<proteinExistence type="predicted"/>
<dbReference type="RefSeq" id="XP_037219000.1">
    <property type="nucleotide sequence ID" value="XM_037363356.1"/>
</dbReference>
<dbReference type="InterPro" id="IPR035992">
    <property type="entry name" value="Ricin_B-like_lectins"/>
</dbReference>
<name>A0A8H6SNE9_9AGAR</name>
<accession>A0A8H6SNE9</accession>
<organism evidence="1 2">
    <name type="scientific">Mycena indigotica</name>
    <dbReference type="NCBI Taxonomy" id="2126181"/>
    <lineage>
        <taxon>Eukaryota</taxon>
        <taxon>Fungi</taxon>
        <taxon>Dikarya</taxon>
        <taxon>Basidiomycota</taxon>
        <taxon>Agaricomycotina</taxon>
        <taxon>Agaricomycetes</taxon>
        <taxon>Agaricomycetidae</taxon>
        <taxon>Agaricales</taxon>
        <taxon>Marasmiineae</taxon>
        <taxon>Mycenaceae</taxon>
        <taxon>Mycena</taxon>
    </lineage>
</organism>
<dbReference type="GeneID" id="59345872"/>
<dbReference type="AlphaFoldDB" id="A0A8H6SNE9"/>
<gene>
    <name evidence="1" type="ORF">MIND_00663400</name>
</gene>
<dbReference type="OrthoDB" id="3048202at2759"/>
<dbReference type="EMBL" id="JACAZF010000006">
    <property type="protein sequence ID" value="KAF7301000.1"/>
    <property type="molecule type" value="Genomic_DNA"/>
</dbReference>
<evidence type="ECO:0000313" key="1">
    <source>
        <dbReference type="EMBL" id="KAF7301000.1"/>
    </source>
</evidence>